<reference evidence="1 2" key="1">
    <citation type="submission" date="2018-06" db="EMBL/GenBank/DDBJ databases">
        <title>A transcriptomic atlas of mushroom development highlights an independent origin of complex multicellularity.</title>
        <authorList>
            <consortium name="DOE Joint Genome Institute"/>
            <person name="Krizsan K."/>
            <person name="Almasi E."/>
            <person name="Merenyi Z."/>
            <person name="Sahu N."/>
            <person name="Viragh M."/>
            <person name="Koszo T."/>
            <person name="Mondo S."/>
            <person name="Kiss B."/>
            <person name="Balint B."/>
            <person name="Kues U."/>
            <person name="Barry K."/>
            <person name="Hegedus J.C."/>
            <person name="Henrissat B."/>
            <person name="Johnson J."/>
            <person name="Lipzen A."/>
            <person name="Ohm R."/>
            <person name="Nagy I."/>
            <person name="Pangilinan J."/>
            <person name="Yan J."/>
            <person name="Xiong Y."/>
            <person name="Grigoriev I.V."/>
            <person name="Hibbett D.S."/>
            <person name="Nagy L.G."/>
        </authorList>
    </citation>
    <scope>NUCLEOTIDE SEQUENCE [LARGE SCALE GENOMIC DNA]</scope>
    <source>
        <strain evidence="1 2">SZMC22713</strain>
    </source>
</reference>
<accession>A0A4Y7Q0M5</accession>
<organism evidence="1 2">
    <name type="scientific">Rickenella mellea</name>
    <dbReference type="NCBI Taxonomy" id="50990"/>
    <lineage>
        <taxon>Eukaryota</taxon>
        <taxon>Fungi</taxon>
        <taxon>Dikarya</taxon>
        <taxon>Basidiomycota</taxon>
        <taxon>Agaricomycotina</taxon>
        <taxon>Agaricomycetes</taxon>
        <taxon>Hymenochaetales</taxon>
        <taxon>Rickenellaceae</taxon>
        <taxon>Rickenella</taxon>
    </lineage>
</organism>
<sequence length="481" mass="55363">MEGLDDLLNLLTRVKHNGWDDAFPDNPFDNYSTETKRDLPPSRHLLTFMNAIEEARTCMRALNEAQRRVGKRLRCLRRLGKPLVLEHGIKRLPDEVMAIIFEMGRHFIGGGPYEFGVCVSHVSRRFRRIALATPLLWTAIRDSYPENQIREFVSRSRQLDLVVGMTVHSSARSFLKALKNTSHRWSSLDIIEDNADYLMEKLGITDLPRLRQLTYSHPHVPMFSLPRPSQAGGWRWEVFSGKWFLSQLTHVELHISGDELIEEIAATIHRMTNLQDLSLKLENCTVGEEEFELSDDAPEPHSVPIDRLAVTIFGDMREYAVSMFNALMHFRPSTVELSIHSSRPEMFLYNSTDGYFPYGSAIKLHTPQMIDVMVALADLLQSCDIVKTVHFDAPMGSGPLQWRWRGLDSDDWERIRSLDHLRFMNCDQFTESDVEALARNILQTEVESRIQSLEINSCKLVSEDFLLGLHDEVGDRLKWTL</sequence>
<keyword evidence="2" id="KW-1185">Reference proteome</keyword>
<proteinExistence type="predicted"/>
<dbReference type="EMBL" id="ML170182">
    <property type="protein sequence ID" value="TDL21213.1"/>
    <property type="molecule type" value="Genomic_DNA"/>
</dbReference>
<gene>
    <name evidence="1" type="ORF">BD410DRAFT_840682</name>
</gene>
<dbReference type="Proteomes" id="UP000294933">
    <property type="component" value="Unassembled WGS sequence"/>
</dbReference>
<dbReference type="AlphaFoldDB" id="A0A4Y7Q0M5"/>
<protein>
    <submittedName>
        <fullName evidence="1">Uncharacterized protein</fullName>
    </submittedName>
</protein>
<evidence type="ECO:0000313" key="2">
    <source>
        <dbReference type="Proteomes" id="UP000294933"/>
    </source>
</evidence>
<dbReference type="OrthoDB" id="3229088at2759"/>
<dbReference type="VEuPathDB" id="FungiDB:BD410DRAFT_840682"/>
<evidence type="ECO:0000313" key="1">
    <source>
        <dbReference type="EMBL" id="TDL21213.1"/>
    </source>
</evidence>
<name>A0A4Y7Q0M5_9AGAM</name>